<protein>
    <submittedName>
        <fullName evidence="1">Uncharacterized protein</fullName>
    </submittedName>
</protein>
<reference evidence="1 2" key="1">
    <citation type="journal article" date="2019" name="Commun. Biol.">
        <title>The bagworm genome reveals a unique fibroin gene that provides high tensile strength.</title>
        <authorList>
            <person name="Kono N."/>
            <person name="Nakamura H."/>
            <person name="Ohtoshi R."/>
            <person name="Tomita M."/>
            <person name="Numata K."/>
            <person name="Arakawa K."/>
        </authorList>
    </citation>
    <scope>NUCLEOTIDE SEQUENCE [LARGE SCALE GENOMIC DNA]</scope>
</reference>
<accession>A0A4C1XEP1</accession>
<dbReference type="Proteomes" id="UP000299102">
    <property type="component" value="Unassembled WGS sequence"/>
</dbReference>
<organism evidence="1 2">
    <name type="scientific">Eumeta variegata</name>
    <name type="common">Bagworm moth</name>
    <name type="synonym">Eumeta japonica</name>
    <dbReference type="NCBI Taxonomy" id="151549"/>
    <lineage>
        <taxon>Eukaryota</taxon>
        <taxon>Metazoa</taxon>
        <taxon>Ecdysozoa</taxon>
        <taxon>Arthropoda</taxon>
        <taxon>Hexapoda</taxon>
        <taxon>Insecta</taxon>
        <taxon>Pterygota</taxon>
        <taxon>Neoptera</taxon>
        <taxon>Endopterygota</taxon>
        <taxon>Lepidoptera</taxon>
        <taxon>Glossata</taxon>
        <taxon>Ditrysia</taxon>
        <taxon>Tineoidea</taxon>
        <taxon>Psychidae</taxon>
        <taxon>Oiketicinae</taxon>
        <taxon>Eumeta</taxon>
    </lineage>
</organism>
<evidence type="ECO:0000313" key="2">
    <source>
        <dbReference type="Proteomes" id="UP000299102"/>
    </source>
</evidence>
<dbReference type="EMBL" id="BGZK01000840">
    <property type="protein sequence ID" value="GBP62391.1"/>
    <property type="molecule type" value="Genomic_DNA"/>
</dbReference>
<dbReference type="AlphaFoldDB" id="A0A4C1XEP1"/>
<name>A0A4C1XEP1_EUMVA</name>
<comment type="caution">
    <text evidence="1">The sequence shown here is derived from an EMBL/GenBank/DDBJ whole genome shotgun (WGS) entry which is preliminary data.</text>
</comment>
<proteinExistence type="predicted"/>
<keyword evidence="2" id="KW-1185">Reference proteome</keyword>
<evidence type="ECO:0000313" key="1">
    <source>
        <dbReference type="EMBL" id="GBP62391.1"/>
    </source>
</evidence>
<sequence>MIARCAGAINCNDLMHTLRRLAALLCIHIFSAISIRRSSKEPSIIVQSDNASSICLKLSEAGRAGADERRGSHAARWAGAAHCAIPPTALGDRTNHVMWASLPLSTWRTCFADVIAKSNYKTDAAAPESLTAAISC</sequence>
<gene>
    <name evidence="1" type="ORF">EVAR_47276_1</name>
</gene>